<dbReference type="EMBL" id="MF417951">
    <property type="protein sequence ID" value="ASN72366.1"/>
    <property type="molecule type" value="Genomic_DNA"/>
</dbReference>
<name>A0A2H4JGN8_9CAUD</name>
<dbReference type="NCBIfam" id="NF033153">
    <property type="entry name" value="phage_ICD_like"/>
    <property type="match status" value="1"/>
</dbReference>
<proteinExistence type="predicted"/>
<gene>
    <name evidence="1" type="ORF">3F1_13</name>
</gene>
<sequence length="308" mass="34452">MSHKTKAAMQGRQCHYQKLKQSQDTRVNAGGQSLSAPVISGTAPLAHTPFPQIWGDLEQRAGSTAIQHTPEISRSFDRYPNIGYRCEENRIGQNQSYKNSGGQTPEDFQSAFMHSGYQLFGSMPRCCNSLRIIRFIHADTEASPSCARACLIPSSRFGSTRNAICLLPLALISMVDIWLTPDYFEMVIKCMTGAYQKATPRTVRAVPGRLTKPLIGVTVMADQQHTQTRPEFTWLFLATPDHTPKCTPVVLRFDADTEDKARAAFPGWDLVFAAKIRAQSPCRVAFFDYTTRRGWEFDSAAIQEVRHA</sequence>
<evidence type="ECO:0008006" key="2">
    <source>
        <dbReference type="Google" id="ProtNLM"/>
    </source>
</evidence>
<evidence type="ECO:0000313" key="1">
    <source>
        <dbReference type="EMBL" id="ASN72366.1"/>
    </source>
</evidence>
<accession>A0A2H4JGN8</accession>
<protein>
    <recommendedName>
        <fullName evidence="2">Host cell division inhibitor Icd-like protein</fullName>
    </recommendedName>
</protein>
<reference evidence="1" key="1">
    <citation type="submission" date="2017-06" db="EMBL/GenBank/DDBJ databases">
        <title>Novel phages from South African skin metaviromes.</title>
        <authorList>
            <person name="van Zyl L.J."/>
            <person name="Abrahams Y."/>
            <person name="Stander E.A."/>
            <person name="Kirby B.M."/>
            <person name="Clavaud C."/>
            <person name="Farcet C."/>
            <person name="Breton L."/>
            <person name="Trindade M.I."/>
        </authorList>
    </citation>
    <scope>NUCLEOTIDE SEQUENCE</scope>
</reference>
<organism evidence="1">
    <name type="scientific">uncultured Caudovirales phage</name>
    <dbReference type="NCBI Taxonomy" id="2100421"/>
    <lineage>
        <taxon>Viruses</taxon>
        <taxon>Duplodnaviria</taxon>
        <taxon>Heunggongvirae</taxon>
        <taxon>Uroviricota</taxon>
        <taxon>Caudoviricetes</taxon>
        <taxon>Peduoviridae</taxon>
        <taxon>Maltschvirus</taxon>
        <taxon>Maltschvirus maltsch</taxon>
    </lineage>
</organism>